<keyword evidence="3" id="KW-1185">Reference proteome</keyword>
<feature type="transmembrane region" description="Helical" evidence="1">
    <location>
        <begin position="94"/>
        <end position="114"/>
    </location>
</feature>
<feature type="transmembrane region" description="Helical" evidence="1">
    <location>
        <begin position="204"/>
        <end position="221"/>
    </location>
</feature>
<name>A0A840W208_9ACTN</name>
<dbReference type="AlphaFoldDB" id="A0A840W208"/>
<keyword evidence="1" id="KW-0472">Membrane</keyword>
<keyword evidence="1" id="KW-1133">Transmembrane helix</keyword>
<accession>A0A840W208</accession>
<dbReference type="Proteomes" id="UP000579647">
    <property type="component" value="Unassembled WGS sequence"/>
</dbReference>
<sequence length="242" mass="26933">MTTSISTRSRPVAPWWRRPWMGPLFLLVAVFLGFSVPRYLTLDPALSNLEPPPGNPVYYPILVAHVLFGAVAMITCCFQVWPRFRSRHPGGHRLTGRIYVLAGVLPAGLTGLYVGQFTPFGPSVQVANTVIALLWLAVTAIGFRMALRLRFAEHRRWMLRSFALTMSIIVSRLVSVPAIVFLAPRTETRFGGSEELMLQSATSIGVWSSLVITLVLAEWAIERGVHGRERRAPARIATEQRA</sequence>
<dbReference type="RefSeq" id="WP_184362813.1">
    <property type="nucleotide sequence ID" value="NZ_BAAAKM010000103.1"/>
</dbReference>
<keyword evidence="1" id="KW-0812">Transmembrane</keyword>
<dbReference type="Pfam" id="PF10067">
    <property type="entry name" value="DUF2306"/>
    <property type="match status" value="1"/>
</dbReference>
<gene>
    <name evidence="2" type="ORF">HNR07_001151</name>
</gene>
<feature type="transmembrane region" description="Helical" evidence="1">
    <location>
        <begin position="20"/>
        <end position="37"/>
    </location>
</feature>
<evidence type="ECO:0000256" key="1">
    <source>
        <dbReference type="SAM" id="Phobius"/>
    </source>
</evidence>
<dbReference type="EMBL" id="JACHDO010000001">
    <property type="protein sequence ID" value="MBB5490014.1"/>
    <property type="molecule type" value="Genomic_DNA"/>
</dbReference>
<proteinExistence type="predicted"/>
<reference evidence="2 3" key="1">
    <citation type="submission" date="2020-08" db="EMBL/GenBank/DDBJ databases">
        <title>Sequencing the genomes of 1000 actinobacteria strains.</title>
        <authorList>
            <person name="Klenk H.-P."/>
        </authorList>
    </citation>
    <scope>NUCLEOTIDE SEQUENCE [LARGE SCALE GENOMIC DNA]</scope>
    <source>
        <strain evidence="2 3">DSM 44598</strain>
    </source>
</reference>
<feature type="transmembrane region" description="Helical" evidence="1">
    <location>
        <begin position="159"/>
        <end position="184"/>
    </location>
</feature>
<feature type="transmembrane region" description="Helical" evidence="1">
    <location>
        <begin position="57"/>
        <end position="82"/>
    </location>
</feature>
<evidence type="ECO:0000313" key="3">
    <source>
        <dbReference type="Proteomes" id="UP000579647"/>
    </source>
</evidence>
<protein>
    <submittedName>
        <fullName evidence="2">Uncharacterized membrane protein YozB (DUF420 family)</fullName>
    </submittedName>
</protein>
<feature type="transmembrane region" description="Helical" evidence="1">
    <location>
        <begin position="126"/>
        <end position="147"/>
    </location>
</feature>
<evidence type="ECO:0000313" key="2">
    <source>
        <dbReference type="EMBL" id="MBB5490014.1"/>
    </source>
</evidence>
<organism evidence="2 3">
    <name type="scientific">Nocardiopsis metallicus</name>
    <dbReference type="NCBI Taxonomy" id="179819"/>
    <lineage>
        <taxon>Bacteria</taxon>
        <taxon>Bacillati</taxon>
        <taxon>Actinomycetota</taxon>
        <taxon>Actinomycetes</taxon>
        <taxon>Streptosporangiales</taxon>
        <taxon>Nocardiopsidaceae</taxon>
        <taxon>Nocardiopsis</taxon>
    </lineage>
</organism>
<dbReference type="InterPro" id="IPR018750">
    <property type="entry name" value="DUF2306_membrane"/>
</dbReference>
<comment type="caution">
    <text evidence="2">The sequence shown here is derived from an EMBL/GenBank/DDBJ whole genome shotgun (WGS) entry which is preliminary data.</text>
</comment>